<dbReference type="SUPFAM" id="SSF52540">
    <property type="entry name" value="P-loop containing nucleoside triphosphate hydrolases"/>
    <property type="match status" value="1"/>
</dbReference>
<gene>
    <name evidence="5" type="ordered locus">Cpha266_0146</name>
</gene>
<reference evidence="5 6" key="1">
    <citation type="submission" date="2006-12" db="EMBL/GenBank/DDBJ databases">
        <title>Complete sequence of Chlorobium phaeobacteroides DSM 266.</title>
        <authorList>
            <consortium name="US DOE Joint Genome Institute"/>
            <person name="Copeland A."/>
            <person name="Lucas S."/>
            <person name="Lapidus A."/>
            <person name="Barry K."/>
            <person name="Detter J.C."/>
            <person name="Glavina del Rio T."/>
            <person name="Hammon N."/>
            <person name="Israni S."/>
            <person name="Pitluck S."/>
            <person name="Goltsman E."/>
            <person name="Schmutz J."/>
            <person name="Larimer F."/>
            <person name="Land M."/>
            <person name="Hauser L."/>
            <person name="Mikhailova N."/>
            <person name="Li T."/>
            <person name="Overmann J."/>
            <person name="Bryant D.A."/>
            <person name="Richardson P."/>
        </authorList>
    </citation>
    <scope>NUCLEOTIDE SEQUENCE [LARGE SCALE GENOMIC DNA]</scope>
    <source>
        <strain evidence="5 6">DSM 266</strain>
    </source>
</reference>
<dbReference type="PANTHER" id="PTHR42788">
    <property type="entry name" value="TAURINE IMPORT ATP-BINDING PROTEIN-RELATED"/>
    <property type="match status" value="1"/>
</dbReference>
<keyword evidence="1" id="KW-0813">Transport</keyword>
<sequence>MTSGRQVLISVQHVSKTYKKGGREFHALRDCTFDILKNEFLVVVGPTGCGKSTLLNLLAGIEFPTSGSILLNGAPVTGPGADRGMIFQDYALLPWRSVLKNAELGFEFMKKPMKGDQIKAEAMRYLEMVGLGYAVNKHPGELSGGMKRRASLAMILAIKPVILLMDGAFNALDSKTKMTMHQEITRIWETEKNTVVFVTSDLDEAVKLADRIIVLNKDGALEAILVNELPRPRLGSAARDPDFHHRFIAFRETVMNVIKKDAGLRTCAIS</sequence>
<feature type="domain" description="ABC transporter" evidence="4">
    <location>
        <begin position="9"/>
        <end position="242"/>
    </location>
</feature>
<dbReference type="HOGENOM" id="CLU_000604_1_22_10"/>
<dbReference type="PROSITE" id="PS00211">
    <property type="entry name" value="ABC_TRANSPORTER_1"/>
    <property type="match status" value="1"/>
</dbReference>
<evidence type="ECO:0000259" key="4">
    <source>
        <dbReference type="PROSITE" id="PS50893"/>
    </source>
</evidence>
<dbReference type="Gene3D" id="3.40.50.300">
    <property type="entry name" value="P-loop containing nucleotide triphosphate hydrolases"/>
    <property type="match status" value="1"/>
</dbReference>
<dbReference type="STRING" id="290317.Cpha266_0146"/>
<keyword evidence="6" id="KW-1185">Reference proteome</keyword>
<dbReference type="InterPro" id="IPR003593">
    <property type="entry name" value="AAA+_ATPase"/>
</dbReference>
<dbReference type="Proteomes" id="UP000008701">
    <property type="component" value="Chromosome"/>
</dbReference>
<dbReference type="KEGG" id="cph:Cpha266_0146"/>
<evidence type="ECO:0000313" key="5">
    <source>
        <dbReference type="EMBL" id="ABL64216.1"/>
    </source>
</evidence>
<evidence type="ECO:0000256" key="1">
    <source>
        <dbReference type="ARBA" id="ARBA00022448"/>
    </source>
</evidence>
<keyword evidence="3" id="KW-0067">ATP-binding</keyword>
<dbReference type="InterPro" id="IPR003439">
    <property type="entry name" value="ABC_transporter-like_ATP-bd"/>
</dbReference>
<dbReference type="GO" id="GO:0005524">
    <property type="term" value="F:ATP binding"/>
    <property type="evidence" value="ECO:0007669"/>
    <property type="project" value="UniProtKB-KW"/>
</dbReference>
<evidence type="ECO:0000256" key="2">
    <source>
        <dbReference type="ARBA" id="ARBA00022741"/>
    </source>
</evidence>
<name>A1BCT9_CHLPD</name>
<dbReference type="OrthoDB" id="9782239at2"/>
<dbReference type="InterPro" id="IPR017871">
    <property type="entry name" value="ABC_transporter-like_CS"/>
</dbReference>
<dbReference type="AlphaFoldDB" id="A1BCT9"/>
<evidence type="ECO:0000313" key="6">
    <source>
        <dbReference type="Proteomes" id="UP000008701"/>
    </source>
</evidence>
<dbReference type="Pfam" id="PF00005">
    <property type="entry name" value="ABC_tran"/>
    <property type="match status" value="1"/>
</dbReference>
<dbReference type="InterPro" id="IPR050166">
    <property type="entry name" value="ABC_transporter_ATP-bind"/>
</dbReference>
<dbReference type="EMBL" id="CP000492">
    <property type="protein sequence ID" value="ABL64216.1"/>
    <property type="molecule type" value="Genomic_DNA"/>
</dbReference>
<dbReference type="PANTHER" id="PTHR42788:SF13">
    <property type="entry name" value="ALIPHATIC SULFONATES IMPORT ATP-BINDING PROTEIN SSUB"/>
    <property type="match status" value="1"/>
</dbReference>
<protein>
    <submittedName>
        <fullName evidence="5">ABC transporter related protein</fullName>
    </submittedName>
</protein>
<keyword evidence="2" id="KW-0547">Nucleotide-binding</keyword>
<dbReference type="InterPro" id="IPR027417">
    <property type="entry name" value="P-loop_NTPase"/>
</dbReference>
<accession>A1BCT9</accession>
<dbReference type="GO" id="GO:0016887">
    <property type="term" value="F:ATP hydrolysis activity"/>
    <property type="evidence" value="ECO:0007669"/>
    <property type="project" value="InterPro"/>
</dbReference>
<dbReference type="CDD" id="cd03293">
    <property type="entry name" value="ABC_NrtD_SsuB_transporters"/>
    <property type="match status" value="1"/>
</dbReference>
<organism evidence="5 6">
    <name type="scientific">Chlorobium phaeobacteroides (strain DSM 266 / SMG 266 / 2430)</name>
    <dbReference type="NCBI Taxonomy" id="290317"/>
    <lineage>
        <taxon>Bacteria</taxon>
        <taxon>Pseudomonadati</taxon>
        <taxon>Chlorobiota</taxon>
        <taxon>Chlorobiia</taxon>
        <taxon>Chlorobiales</taxon>
        <taxon>Chlorobiaceae</taxon>
        <taxon>Chlorobium/Pelodictyon group</taxon>
        <taxon>Chlorobium</taxon>
    </lineage>
</organism>
<dbReference type="PROSITE" id="PS50893">
    <property type="entry name" value="ABC_TRANSPORTER_2"/>
    <property type="match status" value="1"/>
</dbReference>
<dbReference type="SMART" id="SM00382">
    <property type="entry name" value="AAA"/>
    <property type="match status" value="1"/>
</dbReference>
<evidence type="ECO:0000256" key="3">
    <source>
        <dbReference type="ARBA" id="ARBA00022840"/>
    </source>
</evidence>
<dbReference type="eggNOG" id="COG1116">
    <property type="taxonomic scope" value="Bacteria"/>
</dbReference>
<proteinExistence type="predicted"/>